<comment type="caution">
    <text evidence="3">The sequence shown here is derived from an EMBL/GenBank/DDBJ whole genome shotgun (WGS) entry which is preliminary data.</text>
</comment>
<dbReference type="InterPro" id="IPR017740">
    <property type="entry name" value="TssA-like"/>
</dbReference>
<evidence type="ECO:0000313" key="3">
    <source>
        <dbReference type="EMBL" id="MBM1715565.1"/>
    </source>
</evidence>
<keyword evidence="4" id="KW-1185">Reference proteome</keyword>
<name>A0AAE2W1J3_9RHOB</name>
<dbReference type="Pfam" id="PF06812">
    <property type="entry name" value="ImpA_N"/>
    <property type="match status" value="1"/>
</dbReference>
<feature type="region of interest" description="Disordered" evidence="1">
    <location>
        <begin position="251"/>
        <end position="279"/>
    </location>
</feature>
<dbReference type="PANTHER" id="PTHR37951:SF1">
    <property type="entry name" value="TYPE VI SECRETION SYSTEM COMPONENT TSSA1"/>
    <property type="match status" value="1"/>
</dbReference>
<feature type="compositionally biased region" description="Low complexity" evidence="1">
    <location>
        <begin position="257"/>
        <end position="279"/>
    </location>
</feature>
<evidence type="ECO:0000256" key="1">
    <source>
        <dbReference type="SAM" id="MobiDB-lite"/>
    </source>
</evidence>
<sequence>MTLDELLTPLSDAAPCGPDLDATMDAGYEDYYFGALGRLPAYYYRPGVERPDGTASHDMVFDSGEVDINAERRAIETLLSRSRDIRLLVLLAQWEALAGRIDPLADAIEGIAALIETFGDTVHPNLSDGTSARRDALGDLNSQITMIQPLQFLGLTGTDEVSLRKIRVASGAVTPLQSEQDLTPGMMSDALSDPGNKKRLEVNHGALRRMADALARISKACQTHTTAAFTPSLDLVTSTVQEMLAAISSGRPELSVPEAPADTAPDPAQADTLPDSTDAAADTPLALTISSHDHARLTLEACEHYYRRNEPSSAALLLVTQARLLIGRPLIEALETLLPDKAGQAIVDFGPQTGFALNIDRLRQLTDSAPQSTPPQSDTQEPDISPPDIDTGGAAAGAMRAVEIYFQKAERSSPVPILLQRARSYLERDFQSLVDELVPSVETNS</sequence>
<dbReference type="Proteomes" id="UP000732193">
    <property type="component" value="Unassembled WGS sequence"/>
</dbReference>
<dbReference type="AlphaFoldDB" id="A0AAE2W1J3"/>
<dbReference type="RefSeq" id="WP_203243334.1">
    <property type="nucleotide sequence ID" value="NZ_JAFBRH010000007.1"/>
</dbReference>
<evidence type="ECO:0000313" key="4">
    <source>
        <dbReference type="Proteomes" id="UP000732193"/>
    </source>
</evidence>
<dbReference type="EMBL" id="JAFBRM010000007">
    <property type="protein sequence ID" value="MBM1715565.1"/>
    <property type="molecule type" value="Genomic_DNA"/>
</dbReference>
<feature type="compositionally biased region" description="Polar residues" evidence="1">
    <location>
        <begin position="367"/>
        <end position="379"/>
    </location>
</feature>
<feature type="region of interest" description="Disordered" evidence="1">
    <location>
        <begin position="367"/>
        <end position="392"/>
    </location>
</feature>
<gene>
    <name evidence="3" type="ORF">JQV55_18495</name>
</gene>
<proteinExistence type="predicted"/>
<organism evidence="3 4">
    <name type="scientific">Sulfitobacter geojensis</name>
    <dbReference type="NCBI Taxonomy" id="1342299"/>
    <lineage>
        <taxon>Bacteria</taxon>
        <taxon>Pseudomonadati</taxon>
        <taxon>Pseudomonadota</taxon>
        <taxon>Alphaproteobacteria</taxon>
        <taxon>Rhodobacterales</taxon>
        <taxon>Roseobacteraceae</taxon>
        <taxon>Sulfitobacter</taxon>
    </lineage>
</organism>
<reference evidence="3 4" key="1">
    <citation type="submission" date="2021-01" db="EMBL/GenBank/DDBJ databases">
        <title>Diatom-associated Roseobacters Show Island Model of Population Structure.</title>
        <authorList>
            <person name="Qu L."/>
            <person name="Feng X."/>
            <person name="Chen Y."/>
            <person name="Li L."/>
            <person name="Wang X."/>
            <person name="Hu Z."/>
            <person name="Wang H."/>
            <person name="Luo H."/>
        </authorList>
    </citation>
    <scope>NUCLEOTIDE SEQUENCE [LARGE SCALE GENOMIC DNA]</scope>
    <source>
        <strain evidence="3 4">TR60-84</strain>
    </source>
</reference>
<accession>A0AAE2W1J3</accession>
<dbReference type="PANTHER" id="PTHR37951">
    <property type="entry name" value="CYTOPLASMIC PROTEIN-RELATED"/>
    <property type="match status" value="1"/>
</dbReference>
<feature type="domain" description="ImpA N-terminal" evidence="2">
    <location>
        <begin position="7"/>
        <end position="141"/>
    </location>
</feature>
<protein>
    <submittedName>
        <fullName evidence="3">Type VI secretion system ImpA family N-terminal domain-containing protein</fullName>
    </submittedName>
</protein>
<dbReference type="InterPro" id="IPR010657">
    <property type="entry name" value="ImpA_N"/>
</dbReference>
<evidence type="ECO:0000259" key="2">
    <source>
        <dbReference type="Pfam" id="PF06812"/>
    </source>
</evidence>